<gene>
    <name evidence="7" type="ORF">LOD99_16178</name>
</gene>
<evidence type="ECO:0000256" key="4">
    <source>
        <dbReference type="ARBA" id="ARBA00023121"/>
    </source>
</evidence>
<dbReference type="InterPro" id="IPR036770">
    <property type="entry name" value="Ankyrin_rpt-contain_sf"/>
</dbReference>
<dbReference type="PANTHER" id="PTHR24119">
    <property type="entry name" value="ACYL-COA-BINDING DOMAIN-CONTAINING PROTEIN 6"/>
    <property type="match status" value="1"/>
</dbReference>
<evidence type="ECO:0000313" key="7">
    <source>
        <dbReference type="EMBL" id="KAI6656875.1"/>
    </source>
</evidence>
<dbReference type="Pfam" id="PF12796">
    <property type="entry name" value="Ank_2"/>
    <property type="match status" value="1"/>
</dbReference>
<accession>A0AAV7K852</accession>
<evidence type="ECO:0000256" key="5">
    <source>
        <dbReference type="PROSITE-ProRule" id="PRU00023"/>
    </source>
</evidence>
<dbReference type="PROSITE" id="PS50088">
    <property type="entry name" value="ANK_REPEAT"/>
    <property type="match status" value="2"/>
</dbReference>
<dbReference type="InterPro" id="IPR002110">
    <property type="entry name" value="Ankyrin_rpt"/>
</dbReference>
<organism evidence="7 8">
    <name type="scientific">Oopsacas minuta</name>
    <dbReference type="NCBI Taxonomy" id="111878"/>
    <lineage>
        <taxon>Eukaryota</taxon>
        <taxon>Metazoa</taxon>
        <taxon>Porifera</taxon>
        <taxon>Hexactinellida</taxon>
        <taxon>Hexasterophora</taxon>
        <taxon>Lyssacinosida</taxon>
        <taxon>Leucopsacidae</taxon>
        <taxon>Oopsacas</taxon>
    </lineage>
</organism>
<evidence type="ECO:0000256" key="3">
    <source>
        <dbReference type="ARBA" id="ARBA00023043"/>
    </source>
</evidence>
<evidence type="ECO:0000259" key="6">
    <source>
        <dbReference type="PROSITE" id="PS51228"/>
    </source>
</evidence>
<dbReference type="GO" id="GO:0000062">
    <property type="term" value="F:fatty-acyl-CoA binding"/>
    <property type="evidence" value="ECO:0007669"/>
    <property type="project" value="InterPro"/>
</dbReference>
<evidence type="ECO:0000256" key="2">
    <source>
        <dbReference type="ARBA" id="ARBA00022737"/>
    </source>
</evidence>
<comment type="caution">
    <text evidence="7">The sequence shown here is derived from an EMBL/GenBank/DDBJ whole genome shotgun (WGS) entry which is preliminary data.</text>
</comment>
<sequence>MASNYPVDELNSLAISPSKLEGSELDSGFKLVSDTASSFTGVSDNLRLSLYGCYKQVTIGSCNTKRPGIFDQIGRAKWDAWNKLAGVSPVTAKRMYIETALKIDPDRVNRVLAGGEGAQGGEKPSFNFTEKISSLAGKLKEEDLKDGYTTIHDFCKIGDLYRLKMQLTDVNKNSIDELGMSPLHWACDRGNIQIVEYLLDMQVDINITTLEQQTPLHIASGCGHIDLVVLLLSRGANPKLKDEDQQTPKQIAYDKETELCFNDT</sequence>
<dbReference type="SUPFAM" id="SSF48403">
    <property type="entry name" value="Ankyrin repeat"/>
    <property type="match status" value="1"/>
</dbReference>
<dbReference type="PROSITE" id="PS50297">
    <property type="entry name" value="ANK_REP_REGION"/>
    <property type="match status" value="2"/>
</dbReference>
<keyword evidence="4" id="KW-0446">Lipid-binding</keyword>
<dbReference type="InterPro" id="IPR035984">
    <property type="entry name" value="Acyl-CoA-binding_sf"/>
</dbReference>
<reference evidence="7 8" key="1">
    <citation type="journal article" date="2023" name="BMC Biol.">
        <title>The compact genome of the sponge Oopsacas minuta (Hexactinellida) is lacking key metazoan core genes.</title>
        <authorList>
            <person name="Santini S."/>
            <person name="Schenkelaars Q."/>
            <person name="Jourda C."/>
            <person name="Duchesne M."/>
            <person name="Belahbib H."/>
            <person name="Rocher C."/>
            <person name="Selva M."/>
            <person name="Riesgo A."/>
            <person name="Vervoort M."/>
            <person name="Leys S.P."/>
            <person name="Kodjabachian L."/>
            <person name="Le Bivic A."/>
            <person name="Borchiellini C."/>
            <person name="Claverie J.M."/>
            <person name="Renard E."/>
        </authorList>
    </citation>
    <scope>NUCLEOTIDE SEQUENCE [LARGE SCALE GENOMIC DNA]</scope>
    <source>
        <strain evidence="7">SPO-2</strain>
    </source>
</reference>
<dbReference type="InterPro" id="IPR014352">
    <property type="entry name" value="FERM/acyl-CoA-bd_prot_sf"/>
</dbReference>
<keyword evidence="8" id="KW-1185">Reference proteome</keyword>
<dbReference type="SMART" id="SM00248">
    <property type="entry name" value="ANK"/>
    <property type="match status" value="2"/>
</dbReference>
<dbReference type="EMBL" id="JAKMXF010000133">
    <property type="protein sequence ID" value="KAI6656875.1"/>
    <property type="molecule type" value="Genomic_DNA"/>
</dbReference>
<evidence type="ECO:0000256" key="1">
    <source>
        <dbReference type="ARBA" id="ARBA00018419"/>
    </source>
</evidence>
<dbReference type="Gene3D" id="1.20.80.10">
    <property type="match status" value="1"/>
</dbReference>
<evidence type="ECO:0000313" key="8">
    <source>
        <dbReference type="Proteomes" id="UP001165289"/>
    </source>
</evidence>
<dbReference type="AlphaFoldDB" id="A0AAV7K852"/>
<keyword evidence="2" id="KW-0677">Repeat</keyword>
<dbReference type="PRINTS" id="PR01415">
    <property type="entry name" value="ANKYRIN"/>
</dbReference>
<feature type="repeat" description="ANK" evidence="5">
    <location>
        <begin position="178"/>
        <end position="210"/>
    </location>
</feature>
<dbReference type="PANTHER" id="PTHR24119:SF0">
    <property type="entry name" value="ACYL-COA-BINDING DOMAIN-CONTAINING PROTEIN 6"/>
    <property type="match status" value="1"/>
</dbReference>
<dbReference type="PROSITE" id="PS51228">
    <property type="entry name" value="ACB_2"/>
    <property type="match status" value="1"/>
</dbReference>
<proteinExistence type="predicted"/>
<feature type="repeat" description="ANK" evidence="5">
    <location>
        <begin position="211"/>
        <end position="243"/>
    </location>
</feature>
<keyword evidence="3 5" id="KW-0040">ANK repeat</keyword>
<dbReference type="Pfam" id="PF00887">
    <property type="entry name" value="ACBP"/>
    <property type="match status" value="1"/>
</dbReference>
<feature type="domain" description="ACB" evidence="6">
    <location>
        <begin position="25"/>
        <end position="109"/>
    </location>
</feature>
<protein>
    <recommendedName>
        <fullName evidence="1">Acyl-CoA-binding domain-containing protein 6</fullName>
    </recommendedName>
</protein>
<dbReference type="Gene3D" id="1.25.40.20">
    <property type="entry name" value="Ankyrin repeat-containing domain"/>
    <property type="match status" value="1"/>
</dbReference>
<name>A0AAV7K852_9METZ</name>
<dbReference type="SUPFAM" id="SSF47027">
    <property type="entry name" value="Acyl-CoA binding protein"/>
    <property type="match status" value="1"/>
</dbReference>
<dbReference type="PRINTS" id="PR00689">
    <property type="entry name" value="ACOABINDINGP"/>
</dbReference>
<dbReference type="Proteomes" id="UP001165289">
    <property type="component" value="Unassembled WGS sequence"/>
</dbReference>
<dbReference type="InterPro" id="IPR000582">
    <property type="entry name" value="Acyl-CoA-binding_protein"/>
</dbReference>